<keyword evidence="3" id="KW-1185">Reference proteome</keyword>
<feature type="compositionally biased region" description="Low complexity" evidence="1">
    <location>
        <begin position="136"/>
        <end position="148"/>
    </location>
</feature>
<feature type="compositionally biased region" description="Basic and acidic residues" evidence="1">
    <location>
        <begin position="322"/>
        <end position="333"/>
    </location>
</feature>
<reference evidence="2 3" key="1">
    <citation type="submission" date="2017-12" db="EMBL/GenBank/DDBJ databases">
        <title>Sequencing, de novo assembly and annotation of complete genome of a new Thraustochytrid species, strain FCC1311.</title>
        <authorList>
            <person name="Sedici K."/>
            <person name="Godart F."/>
            <person name="Aiese Cigliano R."/>
            <person name="Sanseverino W."/>
            <person name="Barakat M."/>
            <person name="Ortet P."/>
            <person name="Marechal E."/>
            <person name="Cagnac O."/>
            <person name="Amato A."/>
        </authorList>
    </citation>
    <scope>NUCLEOTIDE SEQUENCE [LARGE SCALE GENOMIC DNA]</scope>
</reference>
<accession>A0A2R5GKJ3</accession>
<sequence length="450" mass="47956">MGCTSSKALRAREERRAEGGAGKGEAHEVEAHRDDEGDAAAARAKRGGAGAEKAPPETPESPGTAQERGPAESVDPAEESSSGEESCDVEELARTGAEAAEQEEKAAAEKEPEKGLVEVETLGESHPGNEAQAVNEGQAGSESQVGGESQAGGEGEAKTKKNHGLQVDTGKPDRGTDPSVSASKDHVEDAQEEEEEKEKDQNLDQTAKTPKTGDKIVRVLQAGEAEVAEALRKGDDKIARWLIPPTPTSVASDHFRSTRALGDNDDTWSVSSRKTAPIVVNSSTIGLDAFADWLLPGAQTSRSARTSRSNTSVSARRMSQQRRADRSRSERLQSKQRRTNHTEEPVLTADFVLDDFKSIFASLRKLGNVDLGNAQHAFKLPGSTGMTNADATPSRKSSSSDVSGSSSNGRLKRGRVPSLADEDFHMRFSTDDEEAPKSASSYSFRDMVSS</sequence>
<feature type="region of interest" description="Disordered" evidence="1">
    <location>
        <begin position="379"/>
        <end position="450"/>
    </location>
</feature>
<proteinExistence type="predicted"/>
<evidence type="ECO:0000313" key="3">
    <source>
        <dbReference type="Proteomes" id="UP000241890"/>
    </source>
</evidence>
<dbReference type="Proteomes" id="UP000241890">
    <property type="component" value="Unassembled WGS sequence"/>
</dbReference>
<organism evidence="2 3">
    <name type="scientific">Hondaea fermentalgiana</name>
    <dbReference type="NCBI Taxonomy" id="2315210"/>
    <lineage>
        <taxon>Eukaryota</taxon>
        <taxon>Sar</taxon>
        <taxon>Stramenopiles</taxon>
        <taxon>Bigyra</taxon>
        <taxon>Labyrinthulomycetes</taxon>
        <taxon>Thraustochytrida</taxon>
        <taxon>Thraustochytriidae</taxon>
        <taxon>Hondaea</taxon>
    </lineage>
</organism>
<dbReference type="AlphaFoldDB" id="A0A2R5GKJ3"/>
<feature type="region of interest" description="Disordered" evidence="1">
    <location>
        <begin position="298"/>
        <end position="343"/>
    </location>
</feature>
<evidence type="ECO:0000256" key="1">
    <source>
        <dbReference type="SAM" id="MobiDB-lite"/>
    </source>
</evidence>
<gene>
    <name evidence="2" type="ORF">FCC1311_073662</name>
</gene>
<name>A0A2R5GKJ3_9STRA</name>
<feature type="region of interest" description="Disordered" evidence="1">
    <location>
        <begin position="245"/>
        <end position="270"/>
    </location>
</feature>
<dbReference type="InParanoid" id="A0A2R5GKJ3"/>
<dbReference type="EMBL" id="BEYU01000092">
    <property type="protein sequence ID" value="GBG31145.1"/>
    <property type="molecule type" value="Genomic_DNA"/>
</dbReference>
<feature type="compositionally biased region" description="Low complexity" evidence="1">
    <location>
        <begin position="298"/>
        <end position="317"/>
    </location>
</feature>
<feature type="compositionally biased region" description="Low complexity" evidence="1">
    <location>
        <begin position="394"/>
        <end position="407"/>
    </location>
</feature>
<feature type="compositionally biased region" description="Polar residues" evidence="1">
    <location>
        <begin position="438"/>
        <end position="450"/>
    </location>
</feature>
<protein>
    <submittedName>
        <fullName evidence="2">Uncharacterized protein</fullName>
    </submittedName>
</protein>
<evidence type="ECO:0000313" key="2">
    <source>
        <dbReference type="EMBL" id="GBG31145.1"/>
    </source>
</evidence>
<feature type="region of interest" description="Disordered" evidence="1">
    <location>
        <begin position="1"/>
        <end position="214"/>
    </location>
</feature>
<feature type="compositionally biased region" description="Basic and acidic residues" evidence="1">
    <location>
        <begin position="10"/>
        <end position="35"/>
    </location>
</feature>
<feature type="compositionally biased region" description="Basic and acidic residues" evidence="1">
    <location>
        <begin position="102"/>
        <end position="117"/>
    </location>
</feature>
<feature type="compositionally biased region" description="Acidic residues" evidence="1">
    <location>
        <begin position="75"/>
        <end position="90"/>
    </location>
</feature>
<comment type="caution">
    <text evidence="2">The sequence shown here is derived from an EMBL/GenBank/DDBJ whole genome shotgun (WGS) entry which is preliminary data.</text>
</comment>